<dbReference type="Gene3D" id="2.30.42.10">
    <property type="match status" value="1"/>
</dbReference>
<keyword evidence="3 5" id="KW-0378">Hydrolase</keyword>
<dbReference type="SMART" id="SM00245">
    <property type="entry name" value="TSPc"/>
    <property type="match status" value="1"/>
</dbReference>
<reference evidence="7 8" key="1">
    <citation type="submission" date="2018-10" db="EMBL/GenBank/DDBJ databases">
        <title>Genome Sequence of Cohnella sp.</title>
        <authorList>
            <person name="Srinivasan S."/>
            <person name="Kim M.K."/>
        </authorList>
    </citation>
    <scope>NUCLEOTIDE SEQUENCE [LARGE SCALE GENOMIC DNA]</scope>
    <source>
        <strain evidence="7 8">18JY8-7</strain>
    </source>
</reference>
<dbReference type="Gene3D" id="1.10.101.10">
    <property type="entry name" value="PGBD-like superfamily/PGBD"/>
    <property type="match status" value="1"/>
</dbReference>
<dbReference type="InterPro" id="IPR055210">
    <property type="entry name" value="CtpA/B_N"/>
</dbReference>
<dbReference type="InterPro" id="IPR036034">
    <property type="entry name" value="PDZ_sf"/>
</dbReference>
<keyword evidence="4 5" id="KW-0720">Serine protease</keyword>
<proteinExistence type="inferred from homology"/>
<dbReference type="Gene3D" id="3.90.226.10">
    <property type="entry name" value="2-enoyl-CoA Hydratase, Chain A, domain 1"/>
    <property type="match status" value="1"/>
</dbReference>
<evidence type="ECO:0000256" key="4">
    <source>
        <dbReference type="ARBA" id="ARBA00022825"/>
    </source>
</evidence>
<dbReference type="SUPFAM" id="SSF50156">
    <property type="entry name" value="PDZ domain-like"/>
    <property type="match status" value="1"/>
</dbReference>
<evidence type="ECO:0000313" key="7">
    <source>
        <dbReference type="EMBL" id="AYQ74113.1"/>
    </source>
</evidence>
<dbReference type="Pfam" id="PF03572">
    <property type="entry name" value="Peptidase_S41"/>
    <property type="match status" value="1"/>
</dbReference>
<evidence type="ECO:0000256" key="2">
    <source>
        <dbReference type="ARBA" id="ARBA00022670"/>
    </source>
</evidence>
<dbReference type="Gene3D" id="3.30.750.44">
    <property type="match status" value="1"/>
</dbReference>
<evidence type="ECO:0000256" key="1">
    <source>
        <dbReference type="ARBA" id="ARBA00009179"/>
    </source>
</evidence>
<dbReference type="NCBIfam" id="TIGR00225">
    <property type="entry name" value="prc"/>
    <property type="match status" value="1"/>
</dbReference>
<dbReference type="InterPro" id="IPR001478">
    <property type="entry name" value="PDZ"/>
</dbReference>
<evidence type="ECO:0000256" key="3">
    <source>
        <dbReference type="ARBA" id="ARBA00022801"/>
    </source>
</evidence>
<sequence length="507" mass="54349">MAVWVRGRTVLALAVLAAIAGGAATWGAVQAGGLTPTAIMPVTSVKGIDSPDGLRQEELDKLNKALDLIGDHYMVPADRRALIDGALQGMVESLGDPYSVYMSSEEAGKFTDTTQGAFTGIGADLKKENGMIVVDSPMKDSPAERAGLQARDVLLMVNGESLQGLSLSDAAAKIRGPKGTKAKLKVLRSGAKEPIELELVRDRIPMETVKAQLGEDGIGRLSISQFSMNTPVQVEDELKAMETKGMKALVVDLRNDPGGMTDSVEKIASLLVPAGKVIVQYEYNDGHRVQALSQAKPDQAKTYPILVLINKASASSAEILAGALRQSAGAVLVGETSFGKGTVQISYGDDLGDGSLLKLTVFKWLLPDGTWIHHQGIEPDLKVAQPDYWLAFKLPRDRVLKRDETGEDVKNLQNILEGVGFPADRKDGYFSEATEQALRSFQQQEGLTVTGTVDEKTADRLEEALYGELQKPENDKQLQAALDKARSMIGLTSAGRNFSPSVEYVGG</sequence>
<dbReference type="GO" id="GO:0008236">
    <property type="term" value="F:serine-type peptidase activity"/>
    <property type="evidence" value="ECO:0007669"/>
    <property type="project" value="UniProtKB-KW"/>
</dbReference>
<dbReference type="SUPFAM" id="SSF47090">
    <property type="entry name" value="PGBD-like"/>
    <property type="match status" value="1"/>
</dbReference>
<dbReference type="PANTHER" id="PTHR32060">
    <property type="entry name" value="TAIL-SPECIFIC PROTEASE"/>
    <property type="match status" value="1"/>
</dbReference>
<keyword evidence="2 5" id="KW-0645">Protease</keyword>
<dbReference type="Proteomes" id="UP000269097">
    <property type="component" value="Chromosome"/>
</dbReference>
<gene>
    <name evidence="7" type="ORF">EAV92_17015</name>
</gene>
<dbReference type="SUPFAM" id="SSF52096">
    <property type="entry name" value="ClpP/crotonase"/>
    <property type="match status" value="1"/>
</dbReference>
<dbReference type="GO" id="GO:0030288">
    <property type="term" value="C:outer membrane-bounded periplasmic space"/>
    <property type="evidence" value="ECO:0007669"/>
    <property type="project" value="TreeGrafter"/>
</dbReference>
<dbReference type="FunFam" id="2.30.42.10:FF:000063">
    <property type="entry name" value="Peptidase, S41 family"/>
    <property type="match status" value="1"/>
</dbReference>
<accession>A0A3G3K0Y4</accession>
<dbReference type="InterPro" id="IPR041489">
    <property type="entry name" value="PDZ_6"/>
</dbReference>
<dbReference type="AlphaFoldDB" id="A0A3G3K0Y4"/>
<feature type="domain" description="PDZ" evidence="6">
    <location>
        <begin position="99"/>
        <end position="175"/>
    </location>
</feature>
<evidence type="ECO:0000313" key="8">
    <source>
        <dbReference type="Proteomes" id="UP000269097"/>
    </source>
</evidence>
<organism evidence="7 8">
    <name type="scientific">Cohnella candidum</name>
    <dbReference type="NCBI Taxonomy" id="2674991"/>
    <lineage>
        <taxon>Bacteria</taxon>
        <taxon>Bacillati</taxon>
        <taxon>Bacillota</taxon>
        <taxon>Bacilli</taxon>
        <taxon>Bacillales</taxon>
        <taxon>Paenibacillaceae</taxon>
        <taxon>Cohnella</taxon>
    </lineage>
</organism>
<dbReference type="KEGG" id="coh:EAV92_17015"/>
<dbReference type="Pfam" id="PF17820">
    <property type="entry name" value="PDZ_6"/>
    <property type="match status" value="1"/>
</dbReference>
<evidence type="ECO:0000259" key="6">
    <source>
        <dbReference type="PROSITE" id="PS50106"/>
    </source>
</evidence>
<dbReference type="CDD" id="cd07560">
    <property type="entry name" value="Peptidase_S41_CPP"/>
    <property type="match status" value="1"/>
</dbReference>
<name>A0A3G3K0Y4_9BACL</name>
<dbReference type="InterPro" id="IPR029045">
    <property type="entry name" value="ClpP/crotonase-like_dom_sf"/>
</dbReference>
<dbReference type="SMART" id="SM00228">
    <property type="entry name" value="PDZ"/>
    <property type="match status" value="1"/>
</dbReference>
<dbReference type="PROSITE" id="PS50106">
    <property type="entry name" value="PDZ"/>
    <property type="match status" value="1"/>
</dbReference>
<dbReference type="InterPro" id="IPR004447">
    <property type="entry name" value="Peptidase_S41A"/>
</dbReference>
<dbReference type="EMBL" id="CP033433">
    <property type="protein sequence ID" value="AYQ74113.1"/>
    <property type="molecule type" value="Genomic_DNA"/>
</dbReference>
<dbReference type="Pfam" id="PF22694">
    <property type="entry name" value="CtpB_N-like"/>
    <property type="match status" value="1"/>
</dbReference>
<dbReference type="GO" id="GO:0007165">
    <property type="term" value="P:signal transduction"/>
    <property type="evidence" value="ECO:0007669"/>
    <property type="project" value="TreeGrafter"/>
</dbReference>
<dbReference type="GO" id="GO:0004175">
    <property type="term" value="F:endopeptidase activity"/>
    <property type="evidence" value="ECO:0007669"/>
    <property type="project" value="TreeGrafter"/>
</dbReference>
<keyword evidence="8" id="KW-1185">Reference proteome</keyword>
<dbReference type="PANTHER" id="PTHR32060:SF30">
    <property type="entry name" value="CARBOXY-TERMINAL PROCESSING PROTEASE CTPA"/>
    <property type="match status" value="1"/>
</dbReference>
<dbReference type="InterPro" id="IPR002477">
    <property type="entry name" value="Peptidoglycan-bd-like"/>
</dbReference>
<dbReference type="CDD" id="cd06782">
    <property type="entry name" value="cpPDZ_CPP-like"/>
    <property type="match status" value="1"/>
</dbReference>
<comment type="similarity">
    <text evidence="1 5">Belongs to the peptidase S41A family.</text>
</comment>
<dbReference type="Pfam" id="PF01471">
    <property type="entry name" value="PG_binding_1"/>
    <property type="match status" value="1"/>
</dbReference>
<evidence type="ECO:0000256" key="5">
    <source>
        <dbReference type="RuleBase" id="RU004404"/>
    </source>
</evidence>
<dbReference type="InterPro" id="IPR036366">
    <property type="entry name" value="PGBDSf"/>
</dbReference>
<protein>
    <submittedName>
        <fullName evidence="7">PDZ domain-containing protein</fullName>
    </submittedName>
</protein>
<dbReference type="InterPro" id="IPR005151">
    <property type="entry name" value="Tail-specific_protease"/>
</dbReference>
<dbReference type="GO" id="GO:0006508">
    <property type="term" value="P:proteolysis"/>
    <property type="evidence" value="ECO:0007669"/>
    <property type="project" value="UniProtKB-KW"/>
</dbReference>
<dbReference type="InterPro" id="IPR036365">
    <property type="entry name" value="PGBD-like_sf"/>
</dbReference>